<accession>A0A8H8RWF5</accession>
<comment type="caution">
    <text evidence="1">The sequence shown here is derived from an EMBL/GenBank/DDBJ whole genome shotgun (WGS) entry which is preliminary data.</text>
</comment>
<dbReference type="InterPro" id="IPR021054">
    <property type="entry name" value="Cell_wall_mannoprotein_1"/>
</dbReference>
<dbReference type="PANTHER" id="PTHR38123:SF4">
    <property type="entry name" value="CELL WALL GALACTOMANNOPROTEIN, PUTATIVE (AFU_ORTHOLOGUE AFUA_4G00870)-RELATED"/>
    <property type="match status" value="1"/>
</dbReference>
<dbReference type="Gene3D" id="1.20.1280.140">
    <property type="match status" value="1"/>
</dbReference>
<reference evidence="1 2" key="1">
    <citation type="submission" date="2018-05" db="EMBL/GenBank/DDBJ databases">
        <title>Genome sequencing and assembly of the regulated plant pathogen Lachnellula willkommii and related sister species for the development of diagnostic species identification markers.</title>
        <authorList>
            <person name="Giroux E."/>
            <person name="Bilodeau G."/>
        </authorList>
    </citation>
    <scope>NUCLEOTIDE SEQUENCE [LARGE SCALE GENOMIC DNA]</scope>
    <source>
        <strain evidence="1 2">CBS 197.66</strain>
    </source>
</reference>
<organism evidence="1 2">
    <name type="scientific">Lachnellula subtilissima</name>
    <dbReference type="NCBI Taxonomy" id="602034"/>
    <lineage>
        <taxon>Eukaryota</taxon>
        <taxon>Fungi</taxon>
        <taxon>Dikarya</taxon>
        <taxon>Ascomycota</taxon>
        <taxon>Pezizomycotina</taxon>
        <taxon>Leotiomycetes</taxon>
        <taxon>Helotiales</taxon>
        <taxon>Lachnaceae</taxon>
        <taxon>Lachnellula</taxon>
    </lineage>
</organism>
<evidence type="ECO:0000313" key="2">
    <source>
        <dbReference type="Proteomes" id="UP000462212"/>
    </source>
</evidence>
<gene>
    <name evidence="1" type="ORF">LSUB1_G002437</name>
</gene>
<dbReference type="OrthoDB" id="2422134at2759"/>
<dbReference type="Pfam" id="PF12296">
    <property type="entry name" value="HsbA"/>
    <property type="match status" value="1"/>
</dbReference>
<dbReference type="Proteomes" id="UP000462212">
    <property type="component" value="Unassembled WGS sequence"/>
</dbReference>
<dbReference type="GO" id="GO:0005576">
    <property type="term" value="C:extracellular region"/>
    <property type="evidence" value="ECO:0007669"/>
    <property type="project" value="TreeGrafter"/>
</dbReference>
<evidence type="ECO:0000313" key="1">
    <source>
        <dbReference type="EMBL" id="TVY41960.1"/>
    </source>
</evidence>
<keyword evidence="2" id="KW-1185">Reference proteome</keyword>
<proteinExistence type="predicted"/>
<feature type="non-terminal residue" evidence="1">
    <location>
        <position position="1"/>
    </location>
</feature>
<dbReference type="AlphaFoldDB" id="A0A8H8RWF5"/>
<sequence>SNGNPILASGASILTALSSIQNNTIALNNTVSSFRPGLAGLTEILPLLTASTTLLTTINTATSIASSSANLTDAEAISIAGATQSLALAVNSTLTNLIATKPEFDTLLVVSPVVLLNLKLEQEATDRFGDAVVEKVPVGLQGIAGLLLQPIDESFDEAIAVYE</sequence>
<name>A0A8H8RWF5_9HELO</name>
<protein>
    <submittedName>
        <fullName evidence="1">Uncharacterized protein</fullName>
    </submittedName>
</protein>
<dbReference type="EMBL" id="QGMJ01000116">
    <property type="protein sequence ID" value="TVY41960.1"/>
    <property type="molecule type" value="Genomic_DNA"/>
</dbReference>
<dbReference type="PANTHER" id="PTHR38123">
    <property type="entry name" value="CELL WALL SERINE-THREONINE-RICH GALACTOMANNOPROTEIN MP1 (AFU_ORTHOLOGUE AFUA_4G03240)"/>
    <property type="match status" value="1"/>
</dbReference>